<keyword evidence="2" id="KW-1133">Transmembrane helix</keyword>
<feature type="region of interest" description="Disordered" evidence="1">
    <location>
        <begin position="417"/>
        <end position="438"/>
    </location>
</feature>
<feature type="compositionally biased region" description="Basic residues" evidence="1">
    <location>
        <begin position="643"/>
        <end position="652"/>
    </location>
</feature>
<accession>A0AAD7DYT6</accession>
<evidence type="ECO:0000256" key="1">
    <source>
        <dbReference type="SAM" id="MobiDB-lite"/>
    </source>
</evidence>
<evidence type="ECO:0000256" key="2">
    <source>
        <dbReference type="SAM" id="Phobius"/>
    </source>
</evidence>
<dbReference type="EMBL" id="JARKIB010000517">
    <property type="protein sequence ID" value="KAJ7702174.1"/>
    <property type="molecule type" value="Genomic_DNA"/>
</dbReference>
<feature type="compositionally biased region" description="Pro residues" evidence="1">
    <location>
        <begin position="577"/>
        <end position="586"/>
    </location>
</feature>
<feature type="region of interest" description="Disordered" evidence="1">
    <location>
        <begin position="530"/>
        <end position="652"/>
    </location>
</feature>
<dbReference type="AlphaFoldDB" id="A0AAD7DYT6"/>
<sequence>MWTRRADHAYRELLRTRRECAREPERWRVAAMRRGLGPLTFRAFKTNSRHETWIQPPPGPGKLTPKSVRKNRRNLPQKATFLRRLGPQKATFGQGSSRGGQKKFRPRHIWRGKCTGSTTVGTVLVLWAHVALIQAGLWYRCHCKLSMRFKSDWRKVKNPSEKAKSRTRLVDFCPQKANFRTRKLENFALEKPKFRTDFGSCSYGKRRCLLGAASAHGSAGWGPGLELINAGVINASAAREQGGQLLARHSIAAAFCEHILLMLDIPPTLYILLLISLDLNIDWYLLYLGGTGGAGGQSHRQGGLGGPGEGPIVNLGHGYIEINHGIKNERMDTSGLLHRGHSRIWSPKHAQAQVARALAPKPPTPRHTGTAPAPLSYSRRRPQCPMADMPAPRPTHAPRCPSIPAAVSPSRSIRAACGVRSKRGKTRRRSTSARSSVVPVRAARCTSPALSASPRPCGVGRASYKTTRVVPVHTAAAYVCGCVSRARRPHPAPPALYAYISAATTATCTWRECDTKPARAWVEWNETNAPRGACAHKPQATSRAPAHKPYKHPRPRAPTPQTHKHSQDHAPPVAAYTPPPYTPPAPSISIRRQLQARASVPKRQVPKRKVRKESEREREKTGKKATSSSLDKGREEEADASARKRKNPAKDS</sequence>
<feature type="transmembrane region" description="Helical" evidence="2">
    <location>
        <begin position="114"/>
        <end position="139"/>
    </location>
</feature>
<organism evidence="3 4">
    <name type="scientific">Mycena metata</name>
    <dbReference type="NCBI Taxonomy" id="1033252"/>
    <lineage>
        <taxon>Eukaryota</taxon>
        <taxon>Fungi</taxon>
        <taxon>Dikarya</taxon>
        <taxon>Basidiomycota</taxon>
        <taxon>Agaricomycotina</taxon>
        <taxon>Agaricomycetes</taxon>
        <taxon>Agaricomycetidae</taxon>
        <taxon>Agaricales</taxon>
        <taxon>Marasmiineae</taxon>
        <taxon>Mycenaceae</taxon>
        <taxon>Mycena</taxon>
    </lineage>
</organism>
<name>A0AAD7DYT6_9AGAR</name>
<comment type="caution">
    <text evidence="3">The sequence shown here is derived from an EMBL/GenBank/DDBJ whole genome shotgun (WGS) entry which is preliminary data.</text>
</comment>
<keyword evidence="4" id="KW-1185">Reference proteome</keyword>
<dbReference type="Proteomes" id="UP001215598">
    <property type="component" value="Unassembled WGS sequence"/>
</dbReference>
<reference evidence="3" key="1">
    <citation type="submission" date="2023-03" db="EMBL/GenBank/DDBJ databases">
        <title>Massive genome expansion in bonnet fungi (Mycena s.s.) driven by repeated elements and novel gene families across ecological guilds.</title>
        <authorList>
            <consortium name="Lawrence Berkeley National Laboratory"/>
            <person name="Harder C.B."/>
            <person name="Miyauchi S."/>
            <person name="Viragh M."/>
            <person name="Kuo A."/>
            <person name="Thoen E."/>
            <person name="Andreopoulos B."/>
            <person name="Lu D."/>
            <person name="Skrede I."/>
            <person name="Drula E."/>
            <person name="Henrissat B."/>
            <person name="Morin E."/>
            <person name="Kohler A."/>
            <person name="Barry K."/>
            <person name="LaButti K."/>
            <person name="Morin E."/>
            <person name="Salamov A."/>
            <person name="Lipzen A."/>
            <person name="Mereny Z."/>
            <person name="Hegedus B."/>
            <person name="Baldrian P."/>
            <person name="Stursova M."/>
            <person name="Weitz H."/>
            <person name="Taylor A."/>
            <person name="Grigoriev I.V."/>
            <person name="Nagy L.G."/>
            <person name="Martin F."/>
            <person name="Kauserud H."/>
        </authorList>
    </citation>
    <scope>NUCLEOTIDE SEQUENCE</scope>
    <source>
        <strain evidence="3">CBHHK182m</strain>
    </source>
</reference>
<evidence type="ECO:0000313" key="3">
    <source>
        <dbReference type="EMBL" id="KAJ7702174.1"/>
    </source>
</evidence>
<feature type="compositionally biased region" description="Basic residues" evidence="1">
    <location>
        <begin position="545"/>
        <end position="555"/>
    </location>
</feature>
<feature type="compositionally biased region" description="Basic and acidic residues" evidence="1">
    <location>
        <begin position="612"/>
        <end position="622"/>
    </location>
</feature>
<keyword evidence="2" id="KW-0472">Membrane</keyword>
<keyword evidence="2" id="KW-0812">Transmembrane</keyword>
<protein>
    <submittedName>
        <fullName evidence="3">Uncharacterized protein</fullName>
    </submittedName>
</protein>
<feature type="compositionally biased region" description="Basic residues" evidence="1">
    <location>
        <begin position="420"/>
        <end position="431"/>
    </location>
</feature>
<gene>
    <name evidence="3" type="ORF">B0H16DRAFT_1832060</name>
</gene>
<feature type="region of interest" description="Disordered" evidence="1">
    <location>
        <begin position="356"/>
        <end position="396"/>
    </location>
</feature>
<proteinExistence type="predicted"/>
<evidence type="ECO:0000313" key="4">
    <source>
        <dbReference type="Proteomes" id="UP001215598"/>
    </source>
</evidence>